<feature type="non-terminal residue" evidence="1">
    <location>
        <position position="201"/>
    </location>
</feature>
<name>A0A382MJU8_9ZZZZ</name>
<accession>A0A382MJU8</accession>
<dbReference type="AlphaFoldDB" id="A0A382MJU8"/>
<reference evidence="1" key="1">
    <citation type="submission" date="2018-05" db="EMBL/GenBank/DDBJ databases">
        <authorList>
            <person name="Lanie J.A."/>
            <person name="Ng W.-L."/>
            <person name="Kazmierczak K.M."/>
            <person name="Andrzejewski T.M."/>
            <person name="Davidsen T.M."/>
            <person name="Wayne K.J."/>
            <person name="Tettelin H."/>
            <person name="Glass J.I."/>
            <person name="Rusch D."/>
            <person name="Podicherti R."/>
            <person name="Tsui H.-C.T."/>
            <person name="Winkler M.E."/>
        </authorList>
    </citation>
    <scope>NUCLEOTIDE SEQUENCE</scope>
</reference>
<proteinExistence type="predicted"/>
<protein>
    <recommendedName>
        <fullName evidence="2">Phosphodiester glycosidase domain-containing protein</fullName>
    </recommendedName>
</protein>
<gene>
    <name evidence="1" type="ORF">METZ01_LOCUS301622</name>
</gene>
<evidence type="ECO:0000313" key="1">
    <source>
        <dbReference type="EMBL" id="SVC48768.1"/>
    </source>
</evidence>
<sequence length="201" mass="22306">MTWKIVENTTTNLPAGIKIMSGRNDELPINAWAAIIDPTDPDVDLDIIVSEDLDRRETLTQFSGNKKARVVVNGGYFLMDKTPTEHVGLLYVNNHTVAPATKSVLRNNKRFFTARGALGFSDDGGIDIAWVTSRNDSLFNFAEPLENHPEEPVDSFNFSKAEPWDVDDALHAGPVLMHDGKIRVTSDEEVFFGSTIPNIHP</sequence>
<evidence type="ECO:0008006" key="2">
    <source>
        <dbReference type="Google" id="ProtNLM"/>
    </source>
</evidence>
<organism evidence="1">
    <name type="scientific">marine metagenome</name>
    <dbReference type="NCBI Taxonomy" id="408172"/>
    <lineage>
        <taxon>unclassified sequences</taxon>
        <taxon>metagenomes</taxon>
        <taxon>ecological metagenomes</taxon>
    </lineage>
</organism>
<dbReference type="EMBL" id="UINC01093945">
    <property type="protein sequence ID" value="SVC48768.1"/>
    <property type="molecule type" value="Genomic_DNA"/>
</dbReference>